<gene>
    <name evidence="6" type="ORF">AMJ40_00335</name>
</gene>
<evidence type="ECO:0000256" key="2">
    <source>
        <dbReference type="ARBA" id="ARBA00022723"/>
    </source>
</evidence>
<dbReference type="GO" id="GO:0051539">
    <property type="term" value="F:4 iron, 4 sulfur cluster binding"/>
    <property type="evidence" value="ECO:0007669"/>
    <property type="project" value="UniProtKB-KW"/>
</dbReference>
<comment type="caution">
    <text evidence="6">The sequence shown here is derived from an EMBL/GenBank/DDBJ whole genome shotgun (WGS) entry which is preliminary data.</text>
</comment>
<dbReference type="InterPro" id="IPR017900">
    <property type="entry name" value="4Fe4S_Fe_S_CS"/>
</dbReference>
<keyword evidence="1" id="KW-0004">4Fe-4S</keyword>
<dbReference type="SUPFAM" id="SSF54862">
    <property type="entry name" value="4Fe-4S ferredoxins"/>
    <property type="match status" value="1"/>
</dbReference>
<dbReference type="Proteomes" id="UP000051124">
    <property type="component" value="Unassembled WGS sequence"/>
</dbReference>
<evidence type="ECO:0000313" key="7">
    <source>
        <dbReference type="Proteomes" id="UP000051124"/>
    </source>
</evidence>
<name>A0A0S7WMA2_UNCT6</name>
<dbReference type="PANTHER" id="PTHR24960">
    <property type="entry name" value="PHOTOSYSTEM I IRON-SULFUR CENTER-RELATED"/>
    <property type="match status" value="1"/>
</dbReference>
<organism evidence="6 7">
    <name type="scientific">candidate division TA06 bacterium DG_26</name>
    <dbReference type="NCBI Taxonomy" id="1703771"/>
    <lineage>
        <taxon>Bacteria</taxon>
        <taxon>Bacteria division TA06</taxon>
    </lineage>
</organism>
<feature type="domain" description="4Fe-4S ferredoxin-type" evidence="5">
    <location>
        <begin position="30"/>
        <end position="58"/>
    </location>
</feature>
<dbReference type="AlphaFoldDB" id="A0A0S7WMA2"/>
<evidence type="ECO:0000313" key="6">
    <source>
        <dbReference type="EMBL" id="KPJ51290.1"/>
    </source>
</evidence>
<keyword evidence="4" id="KW-0411">Iron-sulfur</keyword>
<feature type="domain" description="4Fe-4S ferredoxin-type" evidence="5">
    <location>
        <begin position="1"/>
        <end position="29"/>
    </location>
</feature>
<dbReference type="Gene3D" id="3.30.70.20">
    <property type="match status" value="1"/>
</dbReference>
<evidence type="ECO:0000256" key="4">
    <source>
        <dbReference type="ARBA" id="ARBA00023014"/>
    </source>
</evidence>
<dbReference type="EMBL" id="LIZT01000003">
    <property type="protein sequence ID" value="KPJ51290.1"/>
    <property type="molecule type" value="Genomic_DNA"/>
</dbReference>
<keyword evidence="3" id="KW-0408">Iron</keyword>
<evidence type="ECO:0000259" key="5">
    <source>
        <dbReference type="PROSITE" id="PS51379"/>
    </source>
</evidence>
<dbReference type="InterPro" id="IPR050157">
    <property type="entry name" value="PSI_iron-sulfur_center"/>
</dbReference>
<evidence type="ECO:0000256" key="3">
    <source>
        <dbReference type="ARBA" id="ARBA00023004"/>
    </source>
</evidence>
<accession>A0A0S7WMA2</accession>
<dbReference type="GO" id="GO:0046872">
    <property type="term" value="F:metal ion binding"/>
    <property type="evidence" value="ECO:0007669"/>
    <property type="project" value="UniProtKB-KW"/>
</dbReference>
<keyword evidence="2" id="KW-0479">Metal-binding</keyword>
<sequence length="90" mass="10067">MFQVREELCTGCGLCARVCPSGAITLAFRKARIAPERCIGCQVCQSVCPNRAIQQIYVGDLEELRGRLAQLSQRIQWVSGRLNSLTRRRG</sequence>
<dbReference type="Pfam" id="PF12838">
    <property type="entry name" value="Fer4_7"/>
    <property type="match status" value="1"/>
</dbReference>
<protein>
    <recommendedName>
        <fullName evidence="5">4Fe-4S ferredoxin-type domain-containing protein</fullName>
    </recommendedName>
</protein>
<dbReference type="PROSITE" id="PS00198">
    <property type="entry name" value="4FE4S_FER_1"/>
    <property type="match status" value="2"/>
</dbReference>
<dbReference type="InterPro" id="IPR017896">
    <property type="entry name" value="4Fe4S_Fe-S-bd"/>
</dbReference>
<evidence type="ECO:0000256" key="1">
    <source>
        <dbReference type="ARBA" id="ARBA00022485"/>
    </source>
</evidence>
<dbReference type="PANTHER" id="PTHR24960:SF83">
    <property type="entry name" value="4FE-4S FERREDOXIN-TYPE DOMAIN-CONTAINING PROTEIN"/>
    <property type="match status" value="1"/>
</dbReference>
<reference evidence="6 7" key="1">
    <citation type="journal article" date="2015" name="Microbiome">
        <title>Genomic resolution of linkages in carbon, nitrogen, and sulfur cycling among widespread estuary sediment bacteria.</title>
        <authorList>
            <person name="Baker B.J."/>
            <person name="Lazar C.S."/>
            <person name="Teske A.P."/>
            <person name="Dick G.J."/>
        </authorList>
    </citation>
    <scope>NUCLEOTIDE SEQUENCE [LARGE SCALE GENOMIC DNA]</scope>
    <source>
        <strain evidence="6">DG_26</strain>
    </source>
</reference>
<dbReference type="PROSITE" id="PS51379">
    <property type="entry name" value="4FE4S_FER_2"/>
    <property type="match status" value="2"/>
</dbReference>
<proteinExistence type="predicted"/>